<dbReference type="Proteomes" id="UP000182631">
    <property type="component" value="Unassembled WGS sequence"/>
</dbReference>
<evidence type="ECO:0008006" key="5">
    <source>
        <dbReference type="Google" id="ProtNLM"/>
    </source>
</evidence>
<evidence type="ECO:0000256" key="1">
    <source>
        <dbReference type="ARBA" id="ARBA00022603"/>
    </source>
</evidence>
<dbReference type="PANTHER" id="PTHR43619:SF2">
    <property type="entry name" value="S-ADENOSYL-L-METHIONINE-DEPENDENT METHYLTRANSFERASES SUPERFAMILY PROTEIN"/>
    <property type="match status" value="1"/>
</dbReference>
<name>A0A170TEV2_9SYNE</name>
<dbReference type="PANTHER" id="PTHR43619">
    <property type="entry name" value="S-ADENOSYL-L-METHIONINE-DEPENDENT METHYLTRANSFERASE YKTD-RELATED"/>
    <property type="match status" value="1"/>
</dbReference>
<organism evidence="3 4">
    <name type="scientific">Candidatus Synechococcus spongiarum</name>
    <dbReference type="NCBI Taxonomy" id="431041"/>
    <lineage>
        <taxon>Bacteria</taxon>
        <taxon>Bacillati</taxon>
        <taxon>Cyanobacteriota</taxon>
        <taxon>Cyanophyceae</taxon>
        <taxon>Synechococcales</taxon>
        <taxon>Synechococcaceae</taxon>
        <taxon>Synechococcus</taxon>
    </lineage>
</organism>
<dbReference type="AlphaFoldDB" id="A0A170TEV2"/>
<dbReference type="GO" id="GO:0032259">
    <property type="term" value="P:methylation"/>
    <property type="evidence" value="ECO:0007669"/>
    <property type="project" value="UniProtKB-KW"/>
</dbReference>
<dbReference type="EMBL" id="FITM01000159">
    <property type="protein sequence ID" value="CZB21993.1"/>
    <property type="molecule type" value="Genomic_DNA"/>
</dbReference>
<dbReference type="InterPro" id="IPR029063">
    <property type="entry name" value="SAM-dependent_MTases_sf"/>
</dbReference>
<reference evidence="4" key="1">
    <citation type="submission" date="2016-02" db="EMBL/GenBank/DDBJ databases">
        <authorList>
            <person name="liu f."/>
        </authorList>
    </citation>
    <scope>NUCLEOTIDE SEQUENCE [LARGE SCALE GENOMIC DNA]</scope>
</reference>
<dbReference type="SUPFAM" id="SSF53335">
    <property type="entry name" value="S-adenosyl-L-methionine-dependent methyltransferases"/>
    <property type="match status" value="1"/>
</dbReference>
<dbReference type="PIRSF" id="PIRSF028177">
    <property type="entry name" value="Polyketide_synth_Omtfrase_TcmP"/>
    <property type="match status" value="1"/>
</dbReference>
<evidence type="ECO:0000313" key="4">
    <source>
        <dbReference type="Proteomes" id="UP000182631"/>
    </source>
</evidence>
<keyword evidence="1" id="KW-0489">Methyltransferase</keyword>
<dbReference type="GO" id="GO:0008168">
    <property type="term" value="F:methyltransferase activity"/>
    <property type="evidence" value="ECO:0007669"/>
    <property type="project" value="UniProtKB-KW"/>
</dbReference>
<dbReference type="Gene3D" id="3.40.50.150">
    <property type="entry name" value="Vaccinia Virus protein VP39"/>
    <property type="match status" value="1"/>
</dbReference>
<protein>
    <recommendedName>
        <fullName evidence="5">Tetracenomycin polyketide synthesis O-methyltransferase tcmP</fullName>
    </recommendedName>
</protein>
<proteinExistence type="predicted"/>
<evidence type="ECO:0000313" key="3">
    <source>
        <dbReference type="EMBL" id="CZB21993.1"/>
    </source>
</evidence>
<dbReference type="RefSeq" id="WP_074457872.1">
    <property type="nucleotide sequence ID" value="NZ_FITM01000159.1"/>
</dbReference>
<sequence>MQQRRIALDGVPETMLWPLWNRAAEMERTDRLLEDPMAAELVERIDYDFLGRFGKPTVFHVIRARVCDDLIRNYLAGEREREPVVVALGDGLETQLWRIGDERLQWISVDVPESIRVRRELLPHHPRATLVSGSALNWAWMDAVPSNARPLITAAGLLMYFKEDDVRSLLTEIAQRFPGAEVFFDTIPPFFSQRSMKGLKVTKRYTVPPMPWGIKMNDLPAFIHSIPQLTPIRVQTYADPWPKRMQFYKMLSTITSLRNALAGCLVHVQFSPA</sequence>
<dbReference type="InterPro" id="IPR007213">
    <property type="entry name" value="Ppm1/Ppm2/Tcmp"/>
</dbReference>
<accession>A0A170TEV2</accession>
<gene>
    <name evidence="3" type="ORF">FLM9_1490</name>
</gene>
<keyword evidence="4" id="KW-1185">Reference proteome</keyword>
<dbReference type="InterPro" id="IPR016874">
    <property type="entry name" value="TcmP-like"/>
</dbReference>
<keyword evidence="2" id="KW-0808">Transferase</keyword>
<dbReference type="Pfam" id="PF04072">
    <property type="entry name" value="LCM"/>
    <property type="match status" value="1"/>
</dbReference>
<evidence type="ECO:0000256" key="2">
    <source>
        <dbReference type="ARBA" id="ARBA00022679"/>
    </source>
</evidence>